<evidence type="ECO:0000256" key="2">
    <source>
        <dbReference type="ARBA" id="ARBA00009765"/>
    </source>
</evidence>
<keyword evidence="11 13" id="KW-0472">Membrane</keyword>
<dbReference type="AlphaFoldDB" id="A0A7C9QU71"/>
<evidence type="ECO:0000256" key="10">
    <source>
        <dbReference type="ARBA" id="ARBA00023065"/>
    </source>
</evidence>
<dbReference type="InterPro" id="IPR045861">
    <property type="entry name" value="CorA_cytoplasmic_dom"/>
</dbReference>
<accession>A0A7C9QU71</accession>
<dbReference type="EMBL" id="JAAIYP010000038">
    <property type="protein sequence ID" value="NFV80783.1"/>
    <property type="molecule type" value="Genomic_DNA"/>
</dbReference>
<dbReference type="FunFam" id="1.20.58.340:FF:000001">
    <property type="entry name" value="Magnesium transport protein CorA"/>
    <property type="match status" value="1"/>
</dbReference>
<evidence type="ECO:0000256" key="8">
    <source>
        <dbReference type="ARBA" id="ARBA00022842"/>
    </source>
</evidence>
<keyword evidence="7 13" id="KW-0812">Transmembrane</keyword>
<feature type="transmembrane region" description="Helical" evidence="13">
    <location>
        <begin position="294"/>
        <end position="314"/>
    </location>
</feature>
<proteinExistence type="inferred from homology"/>
<dbReference type="PANTHER" id="PTHR47685:SF1">
    <property type="entry name" value="MAGNESIUM TRANSPORT PROTEIN CORA"/>
    <property type="match status" value="1"/>
</dbReference>
<keyword evidence="5" id="KW-1003">Cell membrane</keyword>
<dbReference type="CDD" id="cd12837">
    <property type="entry name" value="EcCorA-like_u1"/>
    <property type="match status" value="1"/>
</dbReference>
<keyword evidence="8" id="KW-0460">Magnesium</keyword>
<sequence length="320" mass="35602">MISVYSADGRLSRGGPEILVPDAVWIDLLSPTPEEEDAVESLVGTDVPTREEMQEIEASSRLSRHGDHLAMTVPVLTDSSGLNPQNVALTFILAGERLITVRYGTPQAVAAYLERLERPHPPVSKAGEVLLSLVEALVDRLADVLERIAAEQDAISHRIFHHPNRPRRRSSSRDLEVMLRTIGRGGDLQSKAHDTIMGLRRMVVFLPDERLGLSDGKVRIKTVGRDLQSLAEYATFLANKVAFLLDATLGMINIQQNHIIKLFSVMAVLLMPPTLVASIYGMNFRHMPELDHPWGYPAALLLMLVAALVPYWLFKRKGWL</sequence>
<comment type="subcellular location">
    <subcellularLocation>
        <location evidence="1">Cell inner membrane</location>
        <topology evidence="1">Multi-pass membrane protein</topology>
    </subcellularLocation>
</comment>
<evidence type="ECO:0000256" key="5">
    <source>
        <dbReference type="ARBA" id="ARBA00022475"/>
    </source>
</evidence>
<dbReference type="GO" id="GO:0015099">
    <property type="term" value="F:nickel cation transmembrane transporter activity"/>
    <property type="evidence" value="ECO:0007669"/>
    <property type="project" value="TreeGrafter"/>
</dbReference>
<name>A0A7C9QU71_9PROT</name>
<evidence type="ECO:0000256" key="9">
    <source>
        <dbReference type="ARBA" id="ARBA00022989"/>
    </source>
</evidence>
<keyword evidence="9 13" id="KW-1133">Transmembrane helix</keyword>
<evidence type="ECO:0000256" key="3">
    <source>
        <dbReference type="ARBA" id="ARBA00019439"/>
    </source>
</evidence>
<gene>
    <name evidence="14" type="ORF">G4223_11750</name>
</gene>
<dbReference type="Proteomes" id="UP000480684">
    <property type="component" value="Unassembled WGS sequence"/>
</dbReference>
<keyword evidence="15" id="KW-1185">Reference proteome</keyword>
<protein>
    <recommendedName>
        <fullName evidence="3">Magnesium transport protein CorA</fullName>
    </recommendedName>
</protein>
<dbReference type="Gene3D" id="3.30.460.20">
    <property type="entry name" value="CorA soluble domain-like"/>
    <property type="match status" value="1"/>
</dbReference>
<dbReference type="RefSeq" id="WP_163679647.1">
    <property type="nucleotide sequence ID" value="NZ_JAAIYP010000038.1"/>
</dbReference>
<keyword evidence="10" id="KW-0406">Ion transport</keyword>
<evidence type="ECO:0000256" key="1">
    <source>
        <dbReference type="ARBA" id="ARBA00004429"/>
    </source>
</evidence>
<evidence type="ECO:0000256" key="4">
    <source>
        <dbReference type="ARBA" id="ARBA00022448"/>
    </source>
</evidence>
<comment type="catalytic activity">
    <reaction evidence="12">
        <text>Mg(2+)(in) = Mg(2+)(out)</text>
        <dbReference type="Rhea" id="RHEA:29827"/>
        <dbReference type="ChEBI" id="CHEBI:18420"/>
    </reaction>
</comment>
<evidence type="ECO:0000313" key="14">
    <source>
        <dbReference type="EMBL" id="NFV80783.1"/>
    </source>
</evidence>
<organism evidence="14 15">
    <name type="scientific">Magnetospirillum aberrantis SpK</name>
    <dbReference type="NCBI Taxonomy" id="908842"/>
    <lineage>
        <taxon>Bacteria</taxon>
        <taxon>Pseudomonadati</taxon>
        <taxon>Pseudomonadota</taxon>
        <taxon>Alphaproteobacteria</taxon>
        <taxon>Rhodospirillales</taxon>
        <taxon>Rhodospirillaceae</taxon>
        <taxon>Magnetospirillum</taxon>
    </lineage>
</organism>
<keyword evidence="4" id="KW-0813">Transport</keyword>
<feature type="transmembrane region" description="Helical" evidence="13">
    <location>
        <begin position="259"/>
        <end position="282"/>
    </location>
</feature>
<dbReference type="SUPFAM" id="SSF144083">
    <property type="entry name" value="Magnesium transport protein CorA, transmembrane region"/>
    <property type="match status" value="1"/>
</dbReference>
<dbReference type="InterPro" id="IPR050829">
    <property type="entry name" value="CorA_MIT"/>
</dbReference>
<dbReference type="GO" id="GO:0015087">
    <property type="term" value="F:cobalt ion transmembrane transporter activity"/>
    <property type="evidence" value="ECO:0007669"/>
    <property type="project" value="TreeGrafter"/>
</dbReference>
<evidence type="ECO:0000256" key="11">
    <source>
        <dbReference type="ARBA" id="ARBA00023136"/>
    </source>
</evidence>
<dbReference type="GO" id="GO:0015095">
    <property type="term" value="F:magnesium ion transmembrane transporter activity"/>
    <property type="evidence" value="ECO:0007669"/>
    <property type="project" value="TreeGrafter"/>
</dbReference>
<evidence type="ECO:0000256" key="12">
    <source>
        <dbReference type="ARBA" id="ARBA00034269"/>
    </source>
</evidence>
<dbReference type="PANTHER" id="PTHR47685">
    <property type="entry name" value="MAGNESIUM TRANSPORT PROTEIN CORA"/>
    <property type="match status" value="1"/>
</dbReference>
<comment type="caution">
    <text evidence="14">The sequence shown here is derived from an EMBL/GenBank/DDBJ whole genome shotgun (WGS) entry which is preliminary data.</text>
</comment>
<dbReference type="GO" id="GO:0005886">
    <property type="term" value="C:plasma membrane"/>
    <property type="evidence" value="ECO:0007669"/>
    <property type="project" value="UniProtKB-SubCell"/>
</dbReference>
<reference evidence="14 15" key="1">
    <citation type="submission" date="2020-02" db="EMBL/GenBank/DDBJ databases">
        <authorList>
            <person name="Dziuba M."/>
            <person name="Kuznetsov B."/>
            <person name="Mardanov A."/>
            <person name="Ravin N."/>
            <person name="Grouzdev D."/>
        </authorList>
    </citation>
    <scope>NUCLEOTIDE SEQUENCE [LARGE SCALE GENOMIC DNA]</scope>
    <source>
        <strain evidence="14 15">SpK</strain>
    </source>
</reference>
<dbReference type="InterPro" id="IPR002523">
    <property type="entry name" value="MgTranspt_CorA/ZnTranspt_ZntB"/>
</dbReference>
<evidence type="ECO:0000256" key="13">
    <source>
        <dbReference type="SAM" id="Phobius"/>
    </source>
</evidence>
<dbReference type="Pfam" id="PF01544">
    <property type="entry name" value="CorA"/>
    <property type="match status" value="1"/>
</dbReference>
<evidence type="ECO:0000256" key="7">
    <source>
        <dbReference type="ARBA" id="ARBA00022692"/>
    </source>
</evidence>
<keyword evidence="6" id="KW-0997">Cell inner membrane</keyword>
<comment type="similarity">
    <text evidence="2">Belongs to the CorA metal ion transporter (MIT) (TC 1.A.35) family.</text>
</comment>
<dbReference type="Gene3D" id="1.20.58.340">
    <property type="entry name" value="Magnesium transport protein CorA, transmembrane region"/>
    <property type="match status" value="2"/>
</dbReference>
<dbReference type="SUPFAM" id="SSF143865">
    <property type="entry name" value="CorA soluble domain-like"/>
    <property type="match status" value="1"/>
</dbReference>
<evidence type="ECO:0000313" key="15">
    <source>
        <dbReference type="Proteomes" id="UP000480684"/>
    </source>
</evidence>
<dbReference type="InterPro" id="IPR045863">
    <property type="entry name" value="CorA_TM1_TM2"/>
</dbReference>
<evidence type="ECO:0000256" key="6">
    <source>
        <dbReference type="ARBA" id="ARBA00022519"/>
    </source>
</evidence>